<dbReference type="Pfam" id="PF20791">
    <property type="entry name" value="Acyl-ACP_TE_C"/>
    <property type="match status" value="1"/>
</dbReference>
<dbReference type="Pfam" id="PF01643">
    <property type="entry name" value="Acyl-ACP_TE"/>
    <property type="match status" value="1"/>
</dbReference>
<dbReference type="Gene3D" id="3.10.129.10">
    <property type="entry name" value="Hotdog Thioesterase"/>
    <property type="match status" value="1"/>
</dbReference>
<evidence type="ECO:0000259" key="9">
    <source>
        <dbReference type="Pfam" id="PF20791"/>
    </source>
</evidence>
<organism evidence="10 11">
    <name type="scientific">Candidatus Limosilactobacillus merdavium</name>
    <dbReference type="NCBI Taxonomy" id="2838651"/>
    <lineage>
        <taxon>Bacteria</taxon>
        <taxon>Bacillati</taxon>
        <taxon>Bacillota</taxon>
        <taxon>Bacilli</taxon>
        <taxon>Lactobacillales</taxon>
        <taxon>Lactobacillaceae</taxon>
        <taxon>Limosilactobacillus</taxon>
    </lineage>
</organism>
<protein>
    <submittedName>
        <fullName evidence="10">Acyl-ACP thioesterase</fullName>
    </submittedName>
</protein>
<keyword evidence="6" id="KW-0443">Lipid metabolism</keyword>
<keyword evidence="5" id="KW-0809">Transit peptide</keyword>
<reference evidence="10" key="1">
    <citation type="journal article" date="2021" name="PeerJ">
        <title>Extensive microbial diversity within the chicken gut microbiome revealed by metagenomics and culture.</title>
        <authorList>
            <person name="Gilroy R."/>
            <person name="Ravi A."/>
            <person name="Getino M."/>
            <person name="Pursley I."/>
            <person name="Horton D.L."/>
            <person name="Alikhan N.F."/>
            <person name="Baker D."/>
            <person name="Gharbi K."/>
            <person name="Hall N."/>
            <person name="Watson M."/>
            <person name="Adriaenssens E.M."/>
            <person name="Foster-Nyarko E."/>
            <person name="Jarju S."/>
            <person name="Secka A."/>
            <person name="Antonio M."/>
            <person name="Oren A."/>
            <person name="Chaudhuri R.R."/>
            <person name="La Ragione R."/>
            <person name="Hildebrand F."/>
            <person name="Pallen M.J."/>
        </authorList>
    </citation>
    <scope>NUCLEOTIDE SEQUENCE</scope>
    <source>
        <strain evidence="10">876</strain>
    </source>
</reference>
<comment type="caution">
    <text evidence="10">The sequence shown here is derived from an EMBL/GenBank/DDBJ whole genome shotgun (WGS) entry which is preliminary data.</text>
</comment>
<keyword evidence="3" id="KW-0378">Hydrolase</keyword>
<dbReference type="AlphaFoldDB" id="A0A9E2KTZ7"/>
<comment type="similarity">
    <text evidence="1">Belongs to the acyl-ACP thioesterase family.</text>
</comment>
<gene>
    <name evidence="10" type="ORF">H9843_01170</name>
</gene>
<dbReference type="InterPro" id="IPR002864">
    <property type="entry name" value="Acyl-ACP_thioesterase_NHD"/>
</dbReference>
<name>A0A9E2KTZ7_9LACO</name>
<evidence type="ECO:0000256" key="3">
    <source>
        <dbReference type="ARBA" id="ARBA00022801"/>
    </source>
</evidence>
<keyword evidence="7" id="KW-0275">Fatty acid biosynthesis</keyword>
<dbReference type="PANTHER" id="PTHR31727">
    <property type="entry name" value="OLEOYL-ACYL CARRIER PROTEIN THIOESTERASE 1, CHLOROPLASTIC"/>
    <property type="match status" value="1"/>
</dbReference>
<evidence type="ECO:0000256" key="7">
    <source>
        <dbReference type="ARBA" id="ARBA00023160"/>
    </source>
</evidence>
<dbReference type="CDD" id="cd00586">
    <property type="entry name" value="4HBT"/>
    <property type="match status" value="2"/>
</dbReference>
<feature type="domain" description="Acyl-ACP thioesterase-like C-terminal" evidence="9">
    <location>
        <begin position="157"/>
        <end position="250"/>
    </location>
</feature>
<keyword evidence="4" id="KW-0276">Fatty acid metabolism</keyword>
<reference evidence="10" key="2">
    <citation type="submission" date="2021-04" db="EMBL/GenBank/DDBJ databases">
        <authorList>
            <person name="Gilroy R."/>
        </authorList>
    </citation>
    <scope>NUCLEOTIDE SEQUENCE</scope>
    <source>
        <strain evidence="10">876</strain>
    </source>
</reference>
<dbReference type="SUPFAM" id="SSF54637">
    <property type="entry name" value="Thioesterase/thiol ester dehydrase-isomerase"/>
    <property type="match status" value="2"/>
</dbReference>
<proteinExistence type="inferred from homology"/>
<dbReference type="PANTHER" id="PTHR31727:SF6">
    <property type="entry name" value="OLEOYL-ACYL CARRIER PROTEIN THIOESTERASE 1, CHLOROPLASTIC"/>
    <property type="match status" value="1"/>
</dbReference>
<evidence type="ECO:0000256" key="2">
    <source>
        <dbReference type="ARBA" id="ARBA00022516"/>
    </source>
</evidence>
<evidence type="ECO:0000256" key="1">
    <source>
        <dbReference type="ARBA" id="ARBA00006500"/>
    </source>
</evidence>
<dbReference type="InterPro" id="IPR045023">
    <property type="entry name" value="FATA/B"/>
</dbReference>
<sequence length="256" mass="29343">MEEQQSASKFERRHHLTYYECDEMGHPILSMVMSIMSEIADIQSEKLGITKDTIQATGGTWVIASFSGNVDLQELEIGDEVIVGTQATGYNAFFATRDFWVCSVDGTKEYARVKSLLVFMNLTTRRIEKIPESLIKAYGTPKLTKVPRGKRPTKMDSTEKVEGKEYHVRYFDLDANHHVNNARYFDWLLDPLGEQFLTTHQLTSFSIQYRHEVRAGQNIDSRFQVIDGLTSRHQITSDNELCTSAEFCWQPLKSLN</sequence>
<dbReference type="InterPro" id="IPR029069">
    <property type="entry name" value="HotDog_dom_sf"/>
</dbReference>
<evidence type="ECO:0000256" key="4">
    <source>
        <dbReference type="ARBA" id="ARBA00022832"/>
    </source>
</evidence>
<accession>A0A9E2KTZ7</accession>
<dbReference type="Proteomes" id="UP000824180">
    <property type="component" value="Unassembled WGS sequence"/>
</dbReference>
<evidence type="ECO:0000256" key="6">
    <source>
        <dbReference type="ARBA" id="ARBA00023098"/>
    </source>
</evidence>
<evidence type="ECO:0000256" key="5">
    <source>
        <dbReference type="ARBA" id="ARBA00022946"/>
    </source>
</evidence>
<dbReference type="EMBL" id="JAHLFK010000007">
    <property type="protein sequence ID" value="MBU3829507.1"/>
    <property type="molecule type" value="Genomic_DNA"/>
</dbReference>
<dbReference type="InterPro" id="IPR049427">
    <property type="entry name" value="Acyl-ACP_TE_C"/>
</dbReference>
<evidence type="ECO:0000313" key="11">
    <source>
        <dbReference type="Proteomes" id="UP000824180"/>
    </source>
</evidence>
<dbReference type="GO" id="GO:0000036">
    <property type="term" value="F:acyl carrier activity"/>
    <property type="evidence" value="ECO:0007669"/>
    <property type="project" value="TreeGrafter"/>
</dbReference>
<keyword evidence="2" id="KW-0444">Lipid biosynthesis</keyword>
<evidence type="ECO:0000259" key="8">
    <source>
        <dbReference type="Pfam" id="PF01643"/>
    </source>
</evidence>
<dbReference type="GO" id="GO:0016297">
    <property type="term" value="F:fatty acyl-[ACP] hydrolase activity"/>
    <property type="evidence" value="ECO:0007669"/>
    <property type="project" value="InterPro"/>
</dbReference>
<feature type="domain" description="Acyl-ACP thioesterase N-terminal hotdog" evidence="8">
    <location>
        <begin position="9"/>
        <end position="138"/>
    </location>
</feature>
<evidence type="ECO:0000313" key="10">
    <source>
        <dbReference type="EMBL" id="MBU3829507.1"/>
    </source>
</evidence>